<keyword evidence="2" id="KW-1185">Reference proteome</keyword>
<name>A0A176ZC52_9BRAD</name>
<dbReference type="AlphaFoldDB" id="A0A176ZC52"/>
<protein>
    <submittedName>
        <fullName evidence="1">Uncharacterized protein</fullName>
    </submittedName>
</protein>
<sequence>MSGRWEVSSADAFNWIGFVMCTLTQRELDFLASLTTRWQWLYWRELVRILKKDSLARKRGAALVL</sequence>
<dbReference type="EMBL" id="LSEF01000037">
    <property type="protein sequence ID" value="OAF17977.1"/>
    <property type="molecule type" value="Genomic_DNA"/>
</dbReference>
<gene>
    <name evidence="1" type="ORF">AXW67_05505</name>
</gene>
<dbReference type="Proteomes" id="UP000077173">
    <property type="component" value="Unassembled WGS sequence"/>
</dbReference>
<evidence type="ECO:0000313" key="1">
    <source>
        <dbReference type="EMBL" id="OAF17977.1"/>
    </source>
</evidence>
<reference evidence="1 2" key="1">
    <citation type="submission" date="2016-02" db="EMBL/GenBank/DDBJ databases">
        <title>Draft genome sequence of the strain BR 10247T Bradyrhizobium neotropicale isolated from nodules of Centrolobium paraense.</title>
        <authorList>
            <person name="Simoes-Araujo J.L."/>
            <person name="Barauna A.C."/>
            <person name="Silva K."/>
            <person name="Zilli J.E."/>
        </authorList>
    </citation>
    <scope>NUCLEOTIDE SEQUENCE [LARGE SCALE GENOMIC DNA]</scope>
    <source>
        <strain evidence="1 2">BR 10247</strain>
    </source>
</reference>
<dbReference type="RefSeq" id="WP_063677883.1">
    <property type="nucleotide sequence ID" value="NZ_LSEF01000037.1"/>
</dbReference>
<dbReference type="GeneID" id="32587406"/>
<evidence type="ECO:0000313" key="2">
    <source>
        <dbReference type="Proteomes" id="UP000077173"/>
    </source>
</evidence>
<organism evidence="1 2">
    <name type="scientific">Bradyrhizobium neotropicale</name>
    <dbReference type="NCBI Taxonomy" id="1497615"/>
    <lineage>
        <taxon>Bacteria</taxon>
        <taxon>Pseudomonadati</taxon>
        <taxon>Pseudomonadota</taxon>
        <taxon>Alphaproteobacteria</taxon>
        <taxon>Hyphomicrobiales</taxon>
        <taxon>Nitrobacteraceae</taxon>
        <taxon>Bradyrhizobium</taxon>
    </lineage>
</organism>
<proteinExistence type="predicted"/>
<comment type="caution">
    <text evidence="1">The sequence shown here is derived from an EMBL/GenBank/DDBJ whole genome shotgun (WGS) entry which is preliminary data.</text>
</comment>
<accession>A0A176ZC52</accession>